<accession>A0AAU8JFE2</accession>
<dbReference type="EMBL" id="CP159837">
    <property type="protein sequence ID" value="XCM36824.1"/>
    <property type="molecule type" value="Genomic_DNA"/>
</dbReference>
<dbReference type="AlphaFoldDB" id="A0AAU8JFE2"/>
<protein>
    <recommendedName>
        <fullName evidence="2">SpoVT-AbrB domain-containing protein</fullName>
    </recommendedName>
</protein>
<sequence length="48" mass="5469">MTIQLTAIVTPEGKLEIPSEILKQLQPLTEYEISLTENEIKLTKTKKN</sequence>
<organism evidence="1">
    <name type="scientific">Planktothricoides raciborskii GIHE-MW2</name>
    <dbReference type="NCBI Taxonomy" id="2792601"/>
    <lineage>
        <taxon>Bacteria</taxon>
        <taxon>Bacillati</taxon>
        <taxon>Cyanobacteriota</taxon>
        <taxon>Cyanophyceae</taxon>
        <taxon>Oscillatoriophycideae</taxon>
        <taxon>Oscillatoriales</taxon>
        <taxon>Oscillatoriaceae</taxon>
        <taxon>Planktothricoides</taxon>
    </lineage>
</organism>
<proteinExistence type="predicted"/>
<gene>
    <name evidence="1" type="ORF">ABWT76_005608</name>
</gene>
<evidence type="ECO:0008006" key="2">
    <source>
        <dbReference type="Google" id="ProtNLM"/>
    </source>
</evidence>
<reference evidence="1" key="1">
    <citation type="submission" date="2024-07" db="EMBL/GenBank/DDBJ databases">
        <authorList>
            <person name="Kim Y.J."/>
            <person name="Jeong J.Y."/>
        </authorList>
    </citation>
    <scope>NUCLEOTIDE SEQUENCE</scope>
    <source>
        <strain evidence="1">GIHE-MW2</strain>
    </source>
</reference>
<evidence type="ECO:0000313" key="1">
    <source>
        <dbReference type="EMBL" id="XCM36824.1"/>
    </source>
</evidence>
<dbReference type="RefSeq" id="WP_197285354.1">
    <property type="nucleotide sequence ID" value="NZ_CP159837.1"/>
</dbReference>
<name>A0AAU8JFE2_9CYAN</name>